<dbReference type="AlphaFoldDB" id="A0A8H3DY40"/>
<feature type="region of interest" description="Disordered" evidence="1">
    <location>
        <begin position="1"/>
        <end position="132"/>
    </location>
</feature>
<feature type="region of interest" description="Disordered" evidence="1">
    <location>
        <begin position="157"/>
        <end position="179"/>
    </location>
</feature>
<feature type="compositionally biased region" description="Basic residues" evidence="1">
    <location>
        <begin position="1"/>
        <end position="12"/>
    </location>
</feature>
<reference evidence="2" key="1">
    <citation type="submission" date="2021-01" db="EMBL/GenBank/DDBJ databases">
        <authorList>
            <person name="Kaushik A."/>
        </authorList>
    </citation>
    <scope>NUCLEOTIDE SEQUENCE</scope>
    <source>
        <strain evidence="2">AG5</strain>
    </source>
</reference>
<proteinExistence type="predicted"/>
<accession>A0A8H3DY40</accession>
<sequence>MAPTRLNRKFKQLRGSETVLGDESAKSGSEEPVDRGNNSGDTIGESDSDGTSDNESGSDDAPEAESLSGGRAAEDTRAGALKRHEEKLHELRKIKNKAREEFIRSTKASKLPAVDDSENHATPGGVDTENENDGEIANEVLQSDRLPDSIFAVAHESLQESTERKRMNKPSRDVPAKRRRLREVPVEKVVNGRALRVAVDINAPPAISFTSTRKVKNSAKGGSAFRRKWKKVDAMRAQVRSRTGPSRNFVTTVQ</sequence>
<dbReference type="EMBL" id="CAJNJQ010001158">
    <property type="protein sequence ID" value="CAE7123758.1"/>
    <property type="molecule type" value="Genomic_DNA"/>
</dbReference>
<feature type="compositionally biased region" description="Acidic residues" evidence="1">
    <location>
        <begin position="44"/>
        <end position="63"/>
    </location>
</feature>
<gene>
    <name evidence="2" type="ORF">RDB_LOCUS57977</name>
</gene>
<evidence type="ECO:0000313" key="3">
    <source>
        <dbReference type="Proteomes" id="UP000663827"/>
    </source>
</evidence>
<evidence type="ECO:0000313" key="2">
    <source>
        <dbReference type="EMBL" id="CAE7123758.1"/>
    </source>
</evidence>
<feature type="compositionally biased region" description="Basic and acidic residues" evidence="1">
    <location>
        <begin position="23"/>
        <end position="34"/>
    </location>
</feature>
<name>A0A8H3DY40_9AGAM</name>
<evidence type="ECO:0000256" key="1">
    <source>
        <dbReference type="SAM" id="MobiDB-lite"/>
    </source>
</evidence>
<comment type="caution">
    <text evidence="2">The sequence shown here is derived from an EMBL/GenBank/DDBJ whole genome shotgun (WGS) entry which is preliminary data.</text>
</comment>
<organism evidence="2 3">
    <name type="scientific">Rhizoctonia solani</name>
    <dbReference type="NCBI Taxonomy" id="456999"/>
    <lineage>
        <taxon>Eukaryota</taxon>
        <taxon>Fungi</taxon>
        <taxon>Dikarya</taxon>
        <taxon>Basidiomycota</taxon>
        <taxon>Agaricomycotina</taxon>
        <taxon>Agaricomycetes</taxon>
        <taxon>Cantharellales</taxon>
        <taxon>Ceratobasidiaceae</taxon>
        <taxon>Rhizoctonia</taxon>
    </lineage>
</organism>
<dbReference type="Proteomes" id="UP000663827">
    <property type="component" value="Unassembled WGS sequence"/>
</dbReference>
<protein>
    <submittedName>
        <fullName evidence="2">Uncharacterized protein</fullName>
    </submittedName>
</protein>
<feature type="compositionally biased region" description="Basic and acidic residues" evidence="1">
    <location>
        <begin position="72"/>
        <end position="104"/>
    </location>
</feature>